<evidence type="ECO:0000313" key="4">
    <source>
        <dbReference type="Proteomes" id="UP000757232"/>
    </source>
</evidence>
<name>A0A9Q5N2G0_SANBA</name>
<dbReference type="EMBL" id="LNZH02000217">
    <property type="protein sequence ID" value="OCB83956.1"/>
    <property type="molecule type" value="Genomic_DNA"/>
</dbReference>
<feature type="transmembrane region" description="Helical" evidence="1">
    <location>
        <begin position="211"/>
        <end position="230"/>
    </location>
</feature>
<feature type="transmembrane region" description="Helical" evidence="1">
    <location>
        <begin position="108"/>
        <end position="126"/>
    </location>
</feature>
<keyword evidence="1" id="KW-1133">Transmembrane helix</keyword>
<keyword evidence="1" id="KW-0472">Membrane</keyword>
<dbReference type="Proteomes" id="UP000757232">
    <property type="component" value="Unassembled WGS sequence"/>
</dbReference>
<evidence type="ECO:0000313" key="3">
    <source>
        <dbReference type="EMBL" id="OCB83956.1"/>
    </source>
</evidence>
<evidence type="ECO:0000259" key="2">
    <source>
        <dbReference type="Pfam" id="PF20151"/>
    </source>
</evidence>
<feature type="domain" description="DUF6533" evidence="2">
    <location>
        <begin position="36"/>
        <end position="81"/>
    </location>
</feature>
<comment type="caution">
    <text evidence="3">The sequence shown here is derived from an EMBL/GenBank/DDBJ whole genome shotgun (WGS) entry which is preliminary data.</text>
</comment>
<keyword evidence="4" id="KW-1185">Reference proteome</keyword>
<protein>
    <recommendedName>
        <fullName evidence="2">DUF6533 domain-containing protein</fullName>
    </recommendedName>
</protein>
<sequence>MTGFFNTLPDSKAVVDGPPAEPLGQMLISEVSTSQYFAVAIASALVYHSITTVDKEIKYFWPKPCSTVSLVFFVNRYIGLLGALCNVARLRFTQGFTSCTSMPIRKGLALNMFIPGLFSSWALSLANLVTIVSIDCLFSSWALSLANLVTIVSIDCGKLATCLNIFLALEGVIDLGLLIYDNLFQEVSRYIVAEGISICGGNRAPLKSLHVISWSIPMAYGLVLLCLAVYKATDFWRLATGFKGTRLVRTIILDQVLYYIFVVFCCLLQIVELSFRSDSPFVTSLLSALGSPSFLCILGSQLLINLKEVSERRADGGTNYTPRNVSDIELPEMGPV</sequence>
<dbReference type="InterPro" id="IPR045340">
    <property type="entry name" value="DUF6533"/>
</dbReference>
<organism evidence="3 4">
    <name type="scientific">Sanghuangporus baumii</name>
    <name type="common">Phellinus baumii</name>
    <dbReference type="NCBI Taxonomy" id="108892"/>
    <lineage>
        <taxon>Eukaryota</taxon>
        <taxon>Fungi</taxon>
        <taxon>Dikarya</taxon>
        <taxon>Basidiomycota</taxon>
        <taxon>Agaricomycotina</taxon>
        <taxon>Agaricomycetes</taxon>
        <taxon>Hymenochaetales</taxon>
        <taxon>Hymenochaetaceae</taxon>
        <taxon>Sanghuangporus</taxon>
    </lineage>
</organism>
<keyword evidence="1" id="KW-0812">Transmembrane</keyword>
<gene>
    <name evidence="3" type="ORF">A7U60_g9165</name>
</gene>
<dbReference type="AlphaFoldDB" id="A0A9Q5N2G0"/>
<dbReference type="Pfam" id="PF20151">
    <property type="entry name" value="DUF6533"/>
    <property type="match status" value="1"/>
</dbReference>
<feature type="transmembrane region" description="Helical" evidence="1">
    <location>
        <begin position="251"/>
        <end position="271"/>
    </location>
</feature>
<evidence type="ECO:0000256" key="1">
    <source>
        <dbReference type="SAM" id="Phobius"/>
    </source>
</evidence>
<proteinExistence type="predicted"/>
<reference evidence="3" key="1">
    <citation type="submission" date="2016-06" db="EMBL/GenBank/DDBJ databases">
        <title>Draft Genome sequence of the fungus Inonotus baumii.</title>
        <authorList>
            <person name="Zhu H."/>
            <person name="Lin W."/>
        </authorList>
    </citation>
    <scope>NUCLEOTIDE SEQUENCE</scope>
    <source>
        <strain evidence="3">821</strain>
    </source>
</reference>
<feature type="transmembrane region" description="Helical" evidence="1">
    <location>
        <begin position="70"/>
        <end position="88"/>
    </location>
</feature>
<dbReference type="OrthoDB" id="2745134at2759"/>
<feature type="transmembrane region" description="Helical" evidence="1">
    <location>
        <begin position="283"/>
        <end position="304"/>
    </location>
</feature>
<accession>A0A9Q5N2G0</accession>